<name>A0ABW2Q4I3_9MICO</name>
<dbReference type="InterPro" id="IPR000387">
    <property type="entry name" value="Tyr_Pase_dom"/>
</dbReference>
<evidence type="ECO:0000313" key="2">
    <source>
        <dbReference type="EMBL" id="MFC7403847.1"/>
    </source>
</evidence>
<sequence>MTTTTTVQLSAPVNLRDLGGIPIAGGVLREGFAIRVDDLSTVTEEVAATLVAGGLRSVIDLRSREEVALTGRGPLAQHPVAYHHIPLMVSLDVALTEDDGLGTDHTTFGEGYARLVERAAPQLVTALAVIALSPGATAFHCAAGKDRTGVLAASLLLALGASDEDVVADYALTGRNIDAIMTRLRPTMGVLMARAGLDLDAMAAAATGADFSDEAMRTMITSLRIRHGDPLAPLRAAGLGDELTAMLRGRALA</sequence>
<dbReference type="PROSITE" id="PS00383">
    <property type="entry name" value="TYR_PHOSPHATASE_1"/>
    <property type="match status" value="1"/>
</dbReference>
<dbReference type="EC" id="3.1.3.48" evidence="2"/>
<dbReference type="GO" id="GO:0004725">
    <property type="term" value="F:protein tyrosine phosphatase activity"/>
    <property type="evidence" value="ECO:0007669"/>
    <property type="project" value="UniProtKB-EC"/>
</dbReference>
<evidence type="ECO:0000259" key="1">
    <source>
        <dbReference type="PROSITE" id="PS50056"/>
    </source>
</evidence>
<keyword evidence="2" id="KW-0378">Hydrolase</keyword>
<dbReference type="SUPFAM" id="SSF52799">
    <property type="entry name" value="(Phosphotyrosine protein) phosphatases II"/>
    <property type="match status" value="1"/>
</dbReference>
<dbReference type="InterPro" id="IPR026893">
    <property type="entry name" value="Tyr/Ser_Pase_IphP-type"/>
</dbReference>
<dbReference type="EMBL" id="JBHTCQ010000001">
    <property type="protein sequence ID" value="MFC7403847.1"/>
    <property type="molecule type" value="Genomic_DNA"/>
</dbReference>
<dbReference type="Proteomes" id="UP001596455">
    <property type="component" value="Unassembled WGS sequence"/>
</dbReference>
<feature type="domain" description="Tyrosine specific protein phosphatases" evidence="1">
    <location>
        <begin position="110"/>
        <end position="167"/>
    </location>
</feature>
<reference evidence="3" key="1">
    <citation type="journal article" date="2019" name="Int. J. Syst. Evol. Microbiol.">
        <title>The Global Catalogue of Microorganisms (GCM) 10K type strain sequencing project: providing services to taxonomists for standard genome sequencing and annotation.</title>
        <authorList>
            <consortium name="The Broad Institute Genomics Platform"/>
            <consortium name="The Broad Institute Genome Sequencing Center for Infectious Disease"/>
            <person name="Wu L."/>
            <person name="Ma J."/>
        </authorList>
    </citation>
    <scope>NUCLEOTIDE SEQUENCE [LARGE SCALE GENOMIC DNA]</scope>
    <source>
        <strain evidence="3">JCM 1490</strain>
    </source>
</reference>
<dbReference type="PROSITE" id="PS50056">
    <property type="entry name" value="TYR_PHOSPHATASE_2"/>
    <property type="match status" value="1"/>
</dbReference>
<dbReference type="Gene3D" id="3.90.190.10">
    <property type="entry name" value="Protein tyrosine phosphatase superfamily"/>
    <property type="match status" value="1"/>
</dbReference>
<dbReference type="Pfam" id="PF13350">
    <property type="entry name" value="Y_phosphatase3"/>
    <property type="match status" value="1"/>
</dbReference>
<keyword evidence="3" id="KW-1185">Reference proteome</keyword>
<accession>A0ABW2Q4I3</accession>
<evidence type="ECO:0000313" key="3">
    <source>
        <dbReference type="Proteomes" id="UP001596455"/>
    </source>
</evidence>
<dbReference type="InterPro" id="IPR016130">
    <property type="entry name" value="Tyr_Pase_AS"/>
</dbReference>
<dbReference type="InterPro" id="IPR029021">
    <property type="entry name" value="Prot-tyrosine_phosphatase-like"/>
</dbReference>
<proteinExistence type="predicted"/>
<comment type="caution">
    <text evidence="2">The sequence shown here is derived from an EMBL/GenBank/DDBJ whole genome shotgun (WGS) entry which is preliminary data.</text>
</comment>
<dbReference type="RefSeq" id="WP_382390695.1">
    <property type="nucleotide sequence ID" value="NZ_JBHTCQ010000001.1"/>
</dbReference>
<organism evidence="2 3">
    <name type="scientific">Georgenia alba</name>
    <dbReference type="NCBI Taxonomy" id="2233858"/>
    <lineage>
        <taxon>Bacteria</taxon>
        <taxon>Bacillati</taxon>
        <taxon>Actinomycetota</taxon>
        <taxon>Actinomycetes</taxon>
        <taxon>Micrococcales</taxon>
        <taxon>Bogoriellaceae</taxon>
        <taxon>Georgenia</taxon>
    </lineage>
</organism>
<gene>
    <name evidence="2" type="ORF">ACFQQL_01895</name>
</gene>
<protein>
    <submittedName>
        <fullName evidence="2">Tyrosine-protein phosphatase</fullName>
        <ecNumber evidence="2">3.1.3.48</ecNumber>
    </submittedName>
</protein>